<dbReference type="EMBL" id="VDEP01000141">
    <property type="protein sequence ID" value="KAA1128548.1"/>
    <property type="molecule type" value="Genomic_DNA"/>
</dbReference>
<dbReference type="PANTHER" id="PTHR33324">
    <property type="entry name" value="EXPRESSED PROTEIN"/>
    <property type="match status" value="1"/>
</dbReference>
<gene>
    <name evidence="2" type="ORF">PGTUg99_023342</name>
</gene>
<evidence type="ECO:0000313" key="2">
    <source>
        <dbReference type="EMBL" id="KAA1128548.1"/>
    </source>
</evidence>
<dbReference type="Proteomes" id="UP000325313">
    <property type="component" value="Unassembled WGS sequence"/>
</dbReference>
<reference evidence="2 3" key="1">
    <citation type="submission" date="2019-05" db="EMBL/GenBank/DDBJ databases">
        <title>Emergence of the Ug99 lineage of the wheat stem rust pathogen through somatic hybridization.</title>
        <authorList>
            <person name="Li F."/>
            <person name="Upadhyaya N.M."/>
            <person name="Sperschneider J."/>
            <person name="Matny O."/>
            <person name="Nguyen-Phuc H."/>
            <person name="Mago R."/>
            <person name="Raley C."/>
            <person name="Miller M.E."/>
            <person name="Silverstein K.A.T."/>
            <person name="Henningsen E."/>
            <person name="Hirsch C.D."/>
            <person name="Visser B."/>
            <person name="Pretorius Z.A."/>
            <person name="Steffenson B.J."/>
            <person name="Schwessinger B."/>
            <person name="Dodds P.N."/>
            <person name="Figueroa M."/>
        </authorList>
    </citation>
    <scope>NUCLEOTIDE SEQUENCE [LARGE SCALE GENOMIC DNA]</scope>
    <source>
        <strain evidence="2 3">Ug99</strain>
    </source>
</reference>
<feature type="compositionally biased region" description="Low complexity" evidence="1">
    <location>
        <begin position="1"/>
        <end position="30"/>
    </location>
</feature>
<proteinExistence type="predicted"/>
<evidence type="ECO:0000313" key="3">
    <source>
        <dbReference type="Proteomes" id="UP000325313"/>
    </source>
</evidence>
<sequence>MSTIDSTQPSQTDTSQPTQNTTQALATLTPHPTNHQTPARGRGSCGRRGGGAQGQARGGRAAQGGGQTQSQPGTRLAPCSWTKDCNQDGLLSNSTVSKWEVCELINQYLINNGGEIRLWCGIEQQVTTLDKKICDALAWQDKTGQGILDDANELARQAGDNPKDEDFVGNAITETKKKRNDNDDLTHALNLNRNKDVPQPLIIGACPNEDEMTSQTNAKLQMNHDQLDTDNWMVNANITLINALSQGLAPTANLPEHLSLQNRQLKLDVQLQEVEIAAPKPLWPQRNLQVQLLPGQGCSRTSFNRD</sequence>
<protein>
    <submittedName>
        <fullName evidence="2">Uncharacterized protein</fullName>
    </submittedName>
</protein>
<name>A0A5B0RT89_PUCGR</name>
<organism evidence="2 3">
    <name type="scientific">Puccinia graminis f. sp. tritici</name>
    <dbReference type="NCBI Taxonomy" id="56615"/>
    <lineage>
        <taxon>Eukaryota</taxon>
        <taxon>Fungi</taxon>
        <taxon>Dikarya</taxon>
        <taxon>Basidiomycota</taxon>
        <taxon>Pucciniomycotina</taxon>
        <taxon>Pucciniomycetes</taxon>
        <taxon>Pucciniales</taxon>
        <taxon>Pucciniaceae</taxon>
        <taxon>Puccinia</taxon>
    </lineage>
</organism>
<evidence type="ECO:0000256" key="1">
    <source>
        <dbReference type="SAM" id="MobiDB-lite"/>
    </source>
</evidence>
<dbReference type="PANTHER" id="PTHR33324:SF2">
    <property type="entry name" value="MYB_SANT-LIKE DNA-BINDING DOMAIN-CONTAINING PROTEIN"/>
    <property type="match status" value="1"/>
</dbReference>
<comment type="caution">
    <text evidence="2">The sequence shown here is derived from an EMBL/GenBank/DDBJ whole genome shotgun (WGS) entry which is preliminary data.</text>
</comment>
<feature type="compositionally biased region" description="Gly residues" evidence="1">
    <location>
        <begin position="43"/>
        <end position="67"/>
    </location>
</feature>
<dbReference type="AlphaFoldDB" id="A0A5B0RT89"/>
<accession>A0A5B0RT89</accession>
<feature type="region of interest" description="Disordered" evidence="1">
    <location>
        <begin position="1"/>
        <end position="76"/>
    </location>
</feature>